<evidence type="ECO:0000313" key="3">
    <source>
        <dbReference type="EMBL" id="CAE0365447.1"/>
    </source>
</evidence>
<accession>A0A6S8CDN4</accession>
<dbReference type="EMBL" id="HBIJ01008772">
    <property type="protein sequence ID" value="CAE0365448.1"/>
    <property type="molecule type" value="Transcribed_RNA"/>
</dbReference>
<feature type="compositionally biased region" description="Polar residues" evidence="1">
    <location>
        <begin position="267"/>
        <end position="276"/>
    </location>
</feature>
<feature type="compositionally biased region" description="Polar residues" evidence="1">
    <location>
        <begin position="997"/>
        <end position="1007"/>
    </location>
</feature>
<dbReference type="Pfam" id="PF02213">
    <property type="entry name" value="GYF"/>
    <property type="match status" value="1"/>
</dbReference>
<proteinExistence type="predicted"/>
<feature type="compositionally biased region" description="Basic residues" evidence="1">
    <location>
        <begin position="1021"/>
        <end position="1034"/>
    </location>
</feature>
<feature type="compositionally biased region" description="Low complexity" evidence="1">
    <location>
        <begin position="674"/>
        <end position="702"/>
    </location>
</feature>
<organism evidence="3">
    <name type="scientific">Aureoumbra lagunensis</name>
    <dbReference type="NCBI Taxonomy" id="44058"/>
    <lineage>
        <taxon>Eukaryota</taxon>
        <taxon>Sar</taxon>
        <taxon>Stramenopiles</taxon>
        <taxon>Ochrophyta</taxon>
        <taxon>Pelagophyceae</taxon>
        <taxon>Pelagomonadales</taxon>
        <taxon>Aureoumbra</taxon>
    </lineage>
</organism>
<protein>
    <recommendedName>
        <fullName evidence="2">GYF domain-containing protein</fullName>
    </recommendedName>
</protein>
<dbReference type="PANTHER" id="PTHR47471:SF1">
    <property type="entry name" value="PROTEIN ESSENTIAL FOR POTEXVIRUS ACCUMULATION 1"/>
    <property type="match status" value="1"/>
</dbReference>
<feature type="compositionally biased region" description="Low complexity" evidence="1">
    <location>
        <begin position="712"/>
        <end position="722"/>
    </location>
</feature>
<feature type="compositionally biased region" description="Low complexity" evidence="1">
    <location>
        <begin position="508"/>
        <end position="518"/>
    </location>
</feature>
<gene>
    <name evidence="3" type="ORF">ALAG00032_LOCUS6190</name>
    <name evidence="4" type="ORF">ALAG00032_LOCUS6191</name>
</gene>
<feature type="compositionally biased region" description="Low complexity" evidence="1">
    <location>
        <begin position="806"/>
        <end position="835"/>
    </location>
</feature>
<dbReference type="InterPro" id="IPR035445">
    <property type="entry name" value="GYF-like_dom_sf"/>
</dbReference>
<feature type="compositionally biased region" description="Low complexity" evidence="1">
    <location>
        <begin position="39"/>
        <end position="78"/>
    </location>
</feature>
<dbReference type="SUPFAM" id="SSF55277">
    <property type="entry name" value="GYF domain"/>
    <property type="match status" value="1"/>
</dbReference>
<feature type="compositionally biased region" description="Basic and acidic residues" evidence="1">
    <location>
        <begin position="79"/>
        <end position="93"/>
    </location>
</feature>
<dbReference type="EMBL" id="HBIJ01008771">
    <property type="protein sequence ID" value="CAE0365447.1"/>
    <property type="molecule type" value="Transcribed_RNA"/>
</dbReference>
<dbReference type="Gene3D" id="3.30.1490.40">
    <property type="match status" value="1"/>
</dbReference>
<reference evidence="3" key="1">
    <citation type="submission" date="2021-01" db="EMBL/GenBank/DDBJ databases">
        <authorList>
            <person name="Corre E."/>
            <person name="Pelletier E."/>
            <person name="Niang G."/>
            <person name="Scheremetjew M."/>
            <person name="Finn R."/>
            <person name="Kale V."/>
            <person name="Holt S."/>
            <person name="Cochrane G."/>
            <person name="Meng A."/>
            <person name="Brown T."/>
            <person name="Cohen L."/>
        </authorList>
    </citation>
    <scope>NUCLEOTIDE SEQUENCE</scope>
    <source>
        <strain evidence="3">CCMP1510</strain>
    </source>
</reference>
<feature type="compositionally biased region" description="Low complexity" evidence="1">
    <location>
        <begin position="762"/>
        <end position="780"/>
    </location>
</feature>
<dbReference type="CDD" id="cd00072">
    <property type="entry name" value="GYF"/>
    <property type="match status" value="1"/>
</dbReference>
<feature type="region of interest" description="Disordered" evidence="1">
    <location>
        <begin position="804"/>
        <end position="910"/>
    </location>
</feature>
<name>A0A6S8CDN4_9STRA</name>
<evidence type="ECO:0000259" key="2">
    <source>
        <dbReference type="PROSITE" id="PS50829"/>
    </source>
</evidence>
<dbReference type="InterPro" id="IPR003169">
    <property type="entry name" value="GYF"/>
</dbReference>
<feature type="compositionally biased region" description="Basic and acidic residues" evidence="1">
    <location>
        <begin position="218"/>
        <end position="229"/>
    </location>
</feature>
<feature type="region of interest" description="Disordered" evidence="1">
    <location>
        <begin position="499"/>
        <end position="518"/>
    </location>
</feature>
<feature type="region of interest" description="Disordered" evidence="1">
    <location>
        <begin position="977"/>
        <end position="1034"/>
    </location>
</feature>
<feature type="compositionally biased region" description="Low complexity" evidence="1">
    <location>
        <begin position="624"/>
        <end position="641"/>
    </location>
</feature>
<feature type="region of interest" description="Disordered" evidence="1">
    <location>
        <begin position="197"/>
        <end position="293"/>
    </location>
</feature>
<feature type="region of interest" description="Disordered" evidence="1">
    <location>
        <begin position="1"/>
        <end position="163"/>
    </location>
</feature>
<feature type="compositionally biased region" description="Low complexity" evidence="1">
    <location>
        <begin position="859"/>
        <end position="900"/>
    </location>
</feature>
<dbReference type="SMART" id="SM00444">
    <property type="entry name" value="GYF"/>
    <property type="match status" value="1"/>
</dbReference>
<evidence type="ECO:0000256" key="1">
    <source>
        <dbReference type="SAM" id="MobiDB-lite"/>
    </source>
</evidence>
<dbReference type="PANTHER" id="PTHR47471">
    <property type="entry name" value="GYF DOMAIN-CONTAINING PROTEIN"/>
    <property type="match status" value="1"/>
</dbReference>
<feature type="region of interest" description="Disordered" evidence="1">
    <location>
        <begin position="617"/>
        <end position="645"/>
    </location>
</feature>
<dbReference type="PROSITE" id="PS50829">
    <property type="entry name" value="GYF"/>
    <property type="match status" value="1"/>
</dbReference>
<feature type="region of interest" description="Disordered" evidence="1">
    <location>
        <begin position="657"/>
        <end position="790"/>
    </location>
</feature>
<sequence length="1034" mass="112751">MTTNIESTQQPKRQFGPAWRKDGGSFGTPTGKQSDKESTTPPISSTTTRTTKPMSWSAAAQAPPAQQWPTQAQLQEQQVKTRREQERRDTRNDRFHHHYHQREPPGGLGRSYEGGRRAYSGGSGSGGGRHHTPLSTGPPPDSPPLLAQSALPEKPLNIARRDPARKYTVNEMLTLRKPTEMLESIRASVPQNIASHEALEPMSSKPRPTAEEIASIWEKSRPRPLEQKDGTIPSTTTTALSGDHGDGGSSRLPPQAAKWERGVRVPENQQRSNKSHTLWDDVEDIDGSNRDGEFASWADQAAAFEREMAAMREASAKGLPLNLPDGHAIGNPDMFGAGLEAPQTTALDDEDNGSLEKFETLKEENENDKDLETFGDLPIDIATKTDELLADGTDNLVLEKSPIPIQSSPILMSSGPPPGVPLPPPGIATDRREKKVELPWYYRDPQGNIQGPFEPMQMRQWFDAGYFDDDLPVRQQTPDGPFLALGIVFSSARTAFVAPPAVDPDDSPAPQKPSAQQQTPLIETTAATNNSNDVTHQQQDPLATLNSLLNSNDETRGPAAAASGATGADTFGYLFGKSVAEPAPDNLLAGWQQGSLNVGRLGALGGALFDPTAAPASADQLGTQQASPVVSQQQQQLEQSQRGGHDMGALSLKEMLGMGQKQQPQQPIDRSLDQQQLYTTQSQQIQHQQNEQEQQPQPSAAQQRREKKKSRAATAAAESHSAQNKQQSDAPQQHSRRQQQRQQRVEQHRLQQTEATVVGSEAQGAAQQPAMQQQQQRGTPPRAPWAGADAKKLSLREIQEQEEAARAAANVERQRQMQINQQHQMQNQQRVTQNQPSSMAARLAAAHGLQGPYQPTSHQQIQQQQQQRLAQAQQAQTQAPVINQRPRAPAPAAMQQPTAQSKKTASPFGAASQNNTLEAWCKTQLKKITGSDDLTLIQFCMTLDDTSEIRQYLSMYLGSTPPVAAFANEFIKRKQNKGGTESTSSLGGGLASVLAAQPNSGKSQPSRPENDDLDFTVSNKSARRRGRRANKAAA</sequence>
<feature type="compositionally biased region" description="Polar residues" evidence="1">
    <location>
        <begin position="1"/>
        <end position="12"/>
    </location>
</feature>
<dbReference type="AlphaFoldDB" id="A0A6S8CDN4"/>
<feature type="domain" description="GYF" evidence="2">
    <location>
        <begin position="437"/>
        <end position="486"/>
    </location>
</feature>
<evidence type="ECO:0000313" key="4">
    <source>
        <dbReference type="EMBL" id="CAE0365448.1"/>
    </source>
</evidence>